<comment type="pathway">
    <text evidence="2 9">Carbohydrate degradation; glycolysis; D-glyceraldehyde 3-phosphate and glycerone phosphate from D-glucose: step 4/4.</text>
</comment>
<keyword evidence="6 8" id="KW-0456">Lyase</keyword>
<evidence type="ECO:0000256" key="5">
    <source>
        <dbReference type="ARBA" id="ARBA00023152"/>
    </source>
</evidence>
<protein>
    <recommendedName>
        <fullName evidence="4 8">Fructose-bisphosphate aldolase</fullName>
        <ecNumber evidence="4 8">4.1.2.13</ecNumber>
    </recommendedName>
</protein>
<dbReference type="InterPro" id="IPR000741">
    <property type="entry name" value="FBA_I"/>
</dbReference>
<evidence type="ECO:0000256" key="6">
    <source>
        <dbReference type="ARBA" id="ARBA00023239"/>
    </source>
</evidence>
<dbReference type="GO" id="GO:0005737">
    <property type="term" value="C:cytoplasm"/>
    <property type="evidence" value="ECO:0007669"/>
    <property type="project" value="UniProtKB-ARBA"/>
</dbReference>
<dbReference type="AlphaFoldDB" id="A0A167HD81"/>
<evidence type="ECO:0000256" key="9">
    <source>
        <dbReference type="RuleBase" id="RU004257"/>
    </source>
</evidence>
<dbReference type="FunFam" id="3.20.20.70:FF:000140">
    <property type="entry name" value="Fructose-bisphosphate aldolase"/>
    <property type="match status" value="1"/>
</dbReference>
<dbReference type="EC" id="4.1.2.13" evidence="4 8"/>
<name>A0A167HD81_9EUGL</name>
<evidence type="ECO:0000256" key="1">
    <source>
        <dbReference type="ARBA" id="ARBA00000441"/>
    </source>
</evidence>
<dbReference type="PANTHER" id="PTHR11627">
    <property type="entry name" value="FRUCTOSE-BISPHOSPHATE ALDOLASE"/>
    <property type="match status" value="1"/>
</dbReference>
<dbReference type="NCBIfam" id="NF033379">
    <property type="entry name" value="FrucBisAld_I"/>
    <property type="match status" value="1"/>
</dbReference>
<dbReference type="GO" id="GO:0006096">
    <property type="term" value="P:glycolytic process"/>
    <property type="evidence" value="ECO:0007669"/>
    <property type="project" value="UniProtKB-UniPathway"/>
</dbReference>
<dbReference type="InterPro" id="IPR013785">
    <property type="entry name" value="Aldolase_TIM"/>
</dbReference>
<dbReference type="EMBL" id="KU609029">
    <property type="protein sequence ID" value="ANB27675.1"/>
    <property type="molecule type" value="mRNA"/>
</dbReference>
<evidence type="ECO:0000313" key="10">
    <source>
        <dbReference type="EMBL" id="ANB27675.1"/>
    </source>
</evidence>
<comment type="catalytic activity">
    <reaction evidence="1 8">
        <text>beta-D-fructose 1,6-bisphosphate = D-glyceraldehyde 3-phosphate + dihydroxyacetone phosphate</text>
        <dbReference type="Rhea" id="RHEA:14729"/>
        <dbReference type="ChEBI" id="CHEBI:32966"/>
        <dbReference type="ChEBI" id="CHEBI:57642"/>
        <dbReference type="ChEBI" id="CHEBI:59776"/>
        <dbReference type="EC" id="4.1.2.13"/>
    </reaction>
</comment>
<evidence type="ECO:0000256" key="3">
    <source>
        <dbReference type="ARBA" id="ARBA00010387"/>
    </source>
</evidence>
<dbReference type="Pfam" id="PF00274">
    <property type="entry name" value="Glycolytic"/>
    <property type="match status" value="1"/>
</dbReference>
<evidence type="ECO:0000256" key="8">
    <source>
        <dbReference type="RuleBase" id="RU003994"/>
    </source>
</evidence>
<dbReference type="PROSITE" id="PS00158">
    <property type="entry name" value="ALDOLASE_CLASS_I"/>
    <property type="match status" value="1"/>
</dbReference>
<dbReference type="Gene3D" id="3.20.20.70">
    <property type="entry name" value="Aldolase class I"/>
    <property type="match status" value="1"/>
</dbReference>
<dbReference type="SUPFAM" id="SSF51569">
    <property type="entry name" value="Aldolase"/>
    <property type="match status" value="1"/>
</dbReference>
<organism evidence="10">
    <name type="scientific">Perkinsela sp. SMB-60</name>
    <dbReference type="NCBI Taxonomy" id="1840652"/>
    <lineage>
        <taxon>Eukaryota</taxon>
        <taxon>Discoba</taxon>
        <taxon>Euglenozoa</taxon>
        <taxon>Kinetoplastea</taxon>
        <taxon>Prokinetoplastina</taxon>
        <taxon>Ichthyobodonidae</taxon>
        <taxon>Perkinsela</taxon>
    </lineage>
</organism>
<evidence type="ECO:0000256" key="4">
    <source>
        <dbReference type="ARBA" id="ARBA00013068"/>
    </source>
</evidence>
<sequence length="374" mass="41396">MSRRVDILESHLSIHRPTETPYKDELIQTVTHLLQAGKGLLAADESMGTMAKRFHTINLANTETNRKRYREFLFEAPGLSQYVSGVILHEETLGQSNSKGVPFAESLTRDGMLAGVKTDKGLVPFVSGAPGEQATQGLDDYLKRAQGYYKQGARFCKWRNVFKIQHGTVSEALVQRNAETLARYALLSQQAGLVPIVEPEVMIDGTHSIEQCAKVSERVWFVVAQKLHEYGVLWEGMLLKPNMVLPGIDYPRKAAPAEVARATVTTLSRAIPASCRGIVFLSGGLSEVQASEYLNAMNSSALGAPRPWQLRFSYARALQNSAIKAWQGKDALAKNGQSVLLHRARMNSNATKGAYRRTDDDSVSESLYVKDHKY</sequence>
<proteinExistence type="evidence at transcript level"/>
<reference evidence="10" key="1">
    <citation type="journal article" date="2016" name="BMC Evol. Biol.">
        <title>Heme pathway evolution in kinetoplastid protists.</title>
        <authorList>
            <person name="Cenci U."/>
            <person name="Moog D."/>
            <person name="Curtis B.A."/>
            <person name="Tanifuji G."/>
            <person name="Eme L."/>
            <person name="Lukes J."/>
            <person name="Archibald J.M."/>
        </authorList>
    </citation>
    <scope>NUCLEOTIDE SEQUENCE</scope>
    <source>
        <strain evidence="10">SMB-60</strain>
    </source>
</reference>
<evidence type="ECO:0000256" key="7">
    <source>
        <dbReference type="ARBA" id="ARBA00023270"/>
    </source>
</evidence>
<evidence type="ECO:0000256" key="2">
    <source>
        <dbReference type="ARBA" id="ARBA00004714"/>
    </source>
</evidence>
<comment type="similarity">
    <text evidence="3 8">Belongs to the class I fructose-bisphosphate aldolase family.</text>
</comment>
<dbReference type="InterPro" id="IPR029768">
    <property type="entry name" value="Aldolase_I_AS"/>
</dbReference>
<dbReference type="UniPathway" id="UPA00109">
    <property type="reaction ID" value="UER00183"/>
</dbReference>
<keyword evidence="7" id="KW-0704">Schiff base</keyword>
<accession>A0A167HD81</accession>
<keyword evidence="5 8" id="KW-0324">Glycolysis</keyword>
<dbReference type="GO" id="GO:0004332">
    <property type="term" value="F:fructose-bisphosphate aldolase activity"/>
    <property type="evidence" value="ECO:0007669"/>
    <property type="project" value="UniProtKB-EC"/>
</dbReference>